<comment type="similarity">
    <text evidence="1 4">Belongs to the glycosyl hydrolase 28 family.</text>
</comment>
<dbReference type="InterPro" id="IPR040527">
    <property type="entry name" value="Beta-sand_Porphyrn"/>
</dbReference>
<dbReference type="InterPro" id="IPR024535">
    <property type="entry name" value="RHGA/B-epi-like_pectate_lyase"/>
</dbReference>
<keyword evidence="5" id="KW-0732">Signal</keyword>
<keyword evidence="3 4" id="KW-0326">Glycosidase</keyword>
<evidence type="ECO:0000259" key="7">
    <source>
        <dbReference type="Pfam" id="PF18040"/>
    </source>
</evidence>
<gene>
    <name evidence="9" type="ORF">P9H32_10895</name>
</gene>
<dbReference type="Gene3D" id="2.160.20.10">
    <property type="entry name" value="Single-stranded right-handed beta-helix, Pectin lyase-like"/>
    <property type="match status" value="1"/>
</dbReference>
<dbReference type="GO" id="GO:0016787">
    <property type="term" value="F:hydrolase activity"/>
    <property type="evidence" value="ECO:0007669"/>
    <property type="project" value="UniProtKB-KW"/>
</dbReference>
<dbReference type="SUPFAM" id="SSF51445">
    <property type="entry name" value="(Trans)glycosidases"/>
    <property type="match status" value="1"/>
</dbReference>
<keyword evidence="2 4" id="KW-0378">Hydrolase</keyword>
<dbReference type="InterPro" id="IPR017853">
    <property type="entry name" value="GH"/>
</dbReference>
<dbReference type="InterPro" id="IPR012334">
    <property type="entry name" value="Pectin_lyas_fold"/>
</dbReference>
<dbReference type="PANTHER" id="PTHR31339:SF9">
    <property type="entry name" value="PLASMIN AND FIBRONECTIN-BINDING PROTEIN A"/>
    <property type="match status" value="1"/>
</dbReference>
<dbReference type="InterPro" id="IPR000743">
    <property type="entry name" value="Glyco_hydro_28"/>
</dbReference>
<feature type="signal peptide" evidence="5">
    <location>
        <begin position="1"/>
        <end position="23"/>
    </location>
</feature>
<dbReference type="Pfam" id="PF00295">
    <property type="entry name" value="Glyco_hydro_28"/>
    <property type="match status" value="1"/>
</dbReference>
<comment type="caution">
    <text evidence="9">The sequence shown here is derived from an EMBL/GenBank/DDBJ whole genome shotgun (WGS) entry which is preliminary data.</text>
</comment>
<evidence type="ECO:0000259" key="8">
    <source>
        <dbReference type="Pfam" id="PF18206"/>
    </source>
</evidence>
<protein>
    <submittedName>
        <fullName evidence="9">Glycosyl hydrolase family 28 protein</fullName>
    </submittedName>
</protein>
<feature type="domain" description="Beta-porphyranase A C-terminal" evidence="7">
    <location>
        <begin position="543"/>
        <end position="632"/>
    </location>
</feature>
<dbReference type="PANTHER" id="PTHR31339">
    <property type="entry name" value="PECTIN LYASE-RELATED"/>
    <property type="match status" value="1"/>
</dbReference>
<name>A0ABU5MY76_9BACT</name>
<dbReference type="EMBL" id="JARVCO010000010">
    <property type="protein sequence ID" value="MDZ8119132.1"/>
    <property type="molecule type" value="Genomic_DNA"/>
</dbReference>
<accession>A0ABU5MY76</accession>
<dbReference type="Gene3D" id="2.60.120.1200">
    <property type="match status" value="1"/>
</dbReference>
<evidence type="ECO:0000313" key="10">
    <source>
        <dbReference type="Proteomes" id="UP001290861"/>
    </source>
</evidence>
<dbReference type="Gene3D" id="3.20.20.80">
    <property type="entry name" value="Glycosidases"/>
    <property type="match status" value="1"/>
</dbReference>
<evidence type="ECO:0000259" key="6">
    <source>
        <dbReference type="Pfam" id="PF12708"/>
    </source>
</evidence>
<evidence type="ECO:0000256" key="4">
    <source>
        <dbReference type="RuleBase" id="RU361169"/>
    </source>
</evidence>
<evidence type="ECO:0000256" key="5">
    <source>
        <dbReference type="SAM" id="SignalP"/>
    </source>
</evidence>
<evidence type="ECO:0000256" key="1">
    <source>
        <dbReference type="ARBA" id="ARBA00008834"/>
    </source>
</evidence>
<keyword evidence="10" id="KW-1185">Reference proteome</keyword>
<sequence length="1070" mass="119545">MTYNLLRKCSVGLAALALSCSGAVEIEVDPTCNRLIEGGHLQLDRTKYFGICRGAAGFMEKVPVEGGAEYLLDDLNIAFGRTSEVCKQFSQAHKWSKTPGVQEDEDRPGYADPATVKSTAIDLKLDEPDAMQHRADRIRTIDDGFHAALPDFMEKYRIDKVKETLPANLDAATEYAVECLKAIPAWKRPAFMQPMNEPKYQMISDPHFQQWHVMLKEKVHAEVPGVMVGGPCQSVAYYYKNNYAPFTGMMKPFMDGTQGNLDFYGFHPYDYFSGDVEDLSSGLPMESVLDLLDNYSRITFRKPVKLALSEGGATGKNFYTLFDPARTTEASQAVLDAVGSVEDGYDYLAMLNNRSLNRFTMTWLDRPQTILTHVPFVLVSSEWNEKYPWVLYRREGQVKSGKHQPTANFDFYKLWKDVKGRRVHVRSGSPDVQAQAFVDGSTLYLCLNNLSDDRQELNLQFSARPERISTVRYSRNGYFGKLSEKKFKKLPSGLVLEGDEFMIITMTYNQPIVPEKTVDEQLVYGDRVVEPIRANTPLNYQLNVEQADSVTYATLRIGFSRQLKAEKTPIVLFNGKRLTVPMERAWEKRKQVKDYVSLKMIQIPPSLIRAENRVEIRFPDEGGSVGSVALRIGTEDVDARPVYDVRDFGAKGDGVSLDTKAIQKAIDAADPEGAVVRVSKGSYVVGTIKLKSNLEFHLAEGAELLGSTNILDYAKDVQVAIEAPSFSKCVIYAEDCENVSLTGTGEVNGRASWSYFSGKNGRPMLMRFVNCRNLTLNDVMLRNAGSWCTHMVNCDDVVVDRVRMHTRLLKNNDGFDLDGCRNVLIQNCDLVTGDDTICPKSTSKRLTENVTVRNCRISSHTAAFKCGTSSHGGFKNISFTDCEIYDCRMGVIKLLMVDGGTMENITVSDLTMTNVEGPLFIRLGNRGRSYHKATEQIYSANATSEGAAVGRIRNICIRNITATVTGDDKTRQGIMITGIPGHKIENVVLENIQIEFTGNGTEEDAANVVLEDEARYPEQHFFGVLPSWGMYARHVDGLTLKNVDLSVRNADQRRKFVCVDVSNCTGDLNP</sequence>
<dbReference type="Pfam" id="PF18040">
    <property type="entry name" value="BPA_C"/>
    <property type="match status" value="1"/>
</dbReference>
<feature type="chain" id="PRO_5046590670" evidence="5">
    <location>
        <begin position="24"/>
        <end position="1070"/>
    </location>
</feature>
<evidence type="ECO:0000256" key="3">
    <source>
        <dbReference type="ARBA" id="ARBA00023295"/>
    </source>
</evidence>
<dbReference type="SUPFAM" id="SSF51126">
    <property type="entry name" value="Pectin lyase-like"/>
    <property type="match status" value="1"/>
</dbReference>
<feature type="domain" description="Porphyranase beta-sandwich" evidence="8">
    <location>
        <begin position="431"/>
        <end position="528"/>
    </location>
</feature>
<organism evidence="9 10">
    <name type="scientific">Pontiella agarivorans</name>
    <dbReference type="NCBI Taxonomy" id="3038953"/>
    <lineage>
        <taxon>Bacteria</taxon>
        <taxon>Pseudomonadati</taxon>
        <taxon>Kiritimatiellota</taxon>
        <taxon>Kiritimatiellia</taxon>
        <taxon>Kiritimatiellales</taxon>
        <taxon>Pontiellaceae</taxon>
        <taxon>Pontiella</taxon>
    </lineage>
</organism>
<dbReference type="InterPro" id="IPR041224">
    <property type="entry name" value="BPA_C"/>
</dbReference>
<dbReference type="Proteomes" id="UP001290861">
    <property type="component" value="Unassembled WGS sequence"/>
</dbReference>
<proteinExistence type="inferred from homology"/>
<dbReference type="InterPro" id="IPR011050">
    <property type="entry name" value="Pectin_lyase_fold/virulence"/>
</dbReference>
<evidence type="ECO:0000256" key="2">
    <source>
        <dbReference type="ARBA" id="ARBA00022801"/>
    </source>
</evidence>
<feature type="domain" description="Rhamnogalacturonase A/B/Epimerase-like pectate lyase" evidence="6">
    <location>
        <begin position="644"/>
        <end position="694"/>
    </location>
</feature>
<reference evidence="9 10" key="1">
    <citation type="journal article" date="2024" name="Appl. Environ. Microbiol.">
        <title>Pontiella agarivorans sp. nov., a novel marine anaerobic bacterium capable of degrading macroalgal polysaccharides and fixing nitrogen.</title>
        <authorList>
            <person name="Liu N."/>
            <person name="Kivenson V."/>
            <person name="Peng X."/>
            <person name="Cui Z."/>
            <person name="Lankiewicz T.S."/>
            <person name="Gosselin K.M."/>
            <person name="English C.J."/>
            <person name="Blair E.M."/>
            <person name="O'Malley M.A."/>
            <person name="Valentine D.L."/>
        </authorList>
    </citation>
    <scope>NUCLEOTIDE SEQUENCE [LARGE SCALE GENOMIC DNA]</scope>
    <source>
        <strain evidence="9 10">NLcol2</strain>
    </source>
</reference>
<dbReference type="PROSITE" id="PS51257">
    <property type="entry name" value="PROKAR_LIPOPROTEIN"/>
    <property type="match status" value="1"/>
</dbReference>
<dbReference type="InterPro" id="IPR051801">
    <property type="entry name" value="GH28_Enzymes"/>
</dbReference>
<dbReference type="Pfam" id="PF12708">
    <property type="entry name" value="Pect-lyase_RHGA_epim"/>
    <property type="match status" value="1"/>
</dbReference>
<evidence type="ECO:0000313" key="9">
    <source>
        <dbReference type="EMBL" id="MDZ8119132.1"/>
    </source>
</evidence>
<dbReference type="RefSeq" id="WP_322608921.1">
    <property type="nucleotide sequence ID" value="NZ_JARVCO010000010.1"/>
</dbReference>
<dbReference type="Pfam" id="PF18206">
    <property type="entry name" value="Porphyrn_cat_1"/>
    <property type="match status" value="1"/>
</dbReference>